<name>A0A843US73_COLES</name>
<evidence type="ECO:0000313" key="1">
    <source>
        <dbReference type="EMBL" id="MQL83683.1"/>
    </source>
</evidence>
<dbReference type="Proteomes" id="UP000652761">
    <property type="component" value="Unassembled WGS sequence"/>
</dbReference>
<organism evidence="1 2">
    <name type="scientific">Colocasia esculenta</name>
    <name type="common">Wild taro</name>
    <name type="synonym">Arum esculentum</name>
    <dbReference type="NCBI Taxonomy" id="4460"/>
    <lineage>
        <taxon>Eukaryota</taxon>
        <taxon>Viridiplantae</taxon>
        <taxon>Streptophyta</taxon>
        <taxon>Embryophyta</taxon>
        <taxon>Tracheophyta</taxon>
        <taxon>Spermatophyta</taxon>
        <taxon>Magnoliopsida</taxon>
        <taxon>Liliopsida</taxon>
        <taxon>Araceae</taxon>
        <taxon>Aroideae</taxon>
        <taxon>Colocasieae</taxon>
        <taxon>Colocasia</taxon>
    </lineage>
</organism>
<dbReference type="EMBL" id="NMUH01000711">
    <property type="protein sequence ID" value="MQL83683.1"/>
    <property type="molecule type" value="Genomic_DNA"/>
</dbReference>
<proteinExistence type="predicted"/>
<evidence type="ECO:0000313" key="2">
    <source>
        <dbReference type="Proteomes" id="UP000652761"/>
    </source>
</evidence>
<dbReference type="AlphaFoldDB" id="A0A843US73"/>
<protein>
    <submittedName>
        <fullName evidence="1">Uncharacterized protein</fullName>
    </submittedName>
</protein>
<accession>A0A843US73</accession>
<comment type="caution">
    <text evidence="1">The sequence shown here is derived from an EMBL/GenBank/DDBJ whole genome shotgun (WGS) entry which is preliminary data.</text>
</comment>
<gene>
    <name evidence="1" type="ORF">Taro_016180</name>
</gene>
<reference evidence="1" key="1">
    <citation type="submission" date="2017-07" db="EMBL/GenBank/DDBJ databases">
        <title>Taro Niue Genome Assembly and Annotation.</title>
        <authorList>
            <person name="Atibalentja N."/>
            <person name="Keating K."/>
            <person name="Fields C.J."/>
        </authorList>
    </citation>
    <scope>NUCLEOTIDE SEQUENCE</scope>
    <source>
        <strain evidence="1">Niue_2</strain>
        <tissue evidence="1">Leaf</tissue>
    </source>
</reference>
<sequence length="114" mass="12883">MRLDPSPLFGNGQSRSDFGIGEFSRFFNRVPLTPLLVLQVFVCTGDCLPSFLVDELEEHVYWCLLTINRIRDLVSREVSAVDHFAILGTSNAVVGDSHACMMRRFLQLQLPLII</sequence>
<keyword evidence="2" id="KW-1185">Reference proteome</keyword>